<organism evidence="2 3">
    <name type="scientific">Tetrabaena socialis</name>
    <dbReference type="NCBI Taxonomy" id="47790"/>
    <lineage>
        <taxon>Eukaryota</taxon>
        <taxon>Viridiplantae</taxon>
        <taxon>Chlorophyta</taxon>
        <taxon>core chlorophytes</taxon>
        <taxon>Chlorophyceae</taxon>
        <taxon>CS clade</taxon>
        <taxon>Chlamydomonadales</taxon>
        <taxon>Tetrabaenaceae</taxon>
        <taxon>Tetrabaena</taxon>
    </lineage>
</organism>
<proteinExistence type="predicted"/>
<dbReference type="PANTHER" id="PTHR47422">
    <property type="entry name" value="DNAJ HEAT SHOCK N-TERMINAL DOMAIN-CONTAINING PROTEIN"/>
    <property type="match status" value="1"/>
</dbReference>
<accession>A0A2J7ZV68</accession>
<dbReference type="Proteomes" id="UP000236333">
    <property type="component" value="Unassembled WGS sequence"/>
</dbReference>
<dbReference type="OrthoDB" id="342454at2759"/>
<feature type="non-terminal residue" evidence="2">
    <location>
        <position position="118"/>
    </location>
</feature>
<reference evidence="2 3" key="1">
    <citation type="journal article" date="2017" name="Mol. Biol. Evol.">
        <title>The 4-celled Tetrabaena socialis nuclear genome reveals the essential components for genetic control of cell number at the origin of multicellularity in the volvocine lineage.</title>
        <authorList>
            <person name="Featherston J."/>
            <person name="Arakaki Y."/>
            <person name="Hanschen E.R."/>
            <person name="Ferris P.J."/>
            <person name="Michod R.E."/>
            <person name="Olson B.J.S.C."/>
            <person name="Nozaki H."/>
            <person name="Durand P.M."/>
        </authorList>
    </citation>
    <scope>NUCLEOTIDE SEQUENCE [LARGE SCALE GENOMIC DNA]</scope>
    <source>
        <strain evidence="2 3">NIES-571</strain>
    </source>
</reference>
<feature type="compositionally biased region" description="Basic residues" evidence="1">
    <location>
        <begin position="18"/>
        <end position="32"/>
    </location>
</feature>
<name>A0A2J7ZV68_9CHLO</name>
<sequence>MAKDKDKKRGREKDKKSKKEKKEKHAKKHRRRSSSDSSDSDGGVEGAEQQLRRERAAVNKLRAILTDYPAVRKELREMLWRVDQGEAANIASVPDPDLKAHLAQLLELLRLRRNDKVC</sequence>
<gene>
    <name evidence="2" type="ORF">TSOC_009705</name>
</gene>
<protein>
    <submittedName>
        <fullName evidence="2">Uncharacterized protein</fullName>
    </submittedName>
</protein>
<evidence type="ECO:0000313" key="2">
    <source>
        <dbReference type="EMBL" id="PNH04166.1"/>
    </source>
</evidence>
<dbReference type="PANTHER" id="PTHR47422:SF1">
    <property type="entry name" value="DNAJ HEAT SHOCK N-TERMINAL DOMAIN-CONTAINING PROTEIN"/>
    <property type="match status" value="1"/>
</dbReference>
<dbReference type="AlphaFoldDB" id="A0A2J7ZV68"/>
<dbReference type="EMBL" id="PGGS01000417">
    <property type="protein sequence ID" value="PNH04166.1"/>
    <property type="molecule type" value="Genomic_DNA"/>
</dbReference>
<comment type="caution">
    <text evidence="2">The sequence shown here is derived from an EMBL/GenBank/DDBJ whole genome shotgun (WGS) entry which is preliminary data.</text>
</comment>
<evidence type="ECO:0000313" key="3">
    <source>
        <dbReference type="Proteomes" id="UP000236333"/>
    </source>
</evidence>
<keyword evidence="3" id="KW-1185">Reference proteome</keyword>
<feature type="region of interest" description="Disordered" evidence="1">
    <location>
        <begin position="1"/>
        <end position="51"/>
    </location>
</feature>
<evidence type="ECO:0000256" key="1">
    <source>
        <dbReference type="SAM" id="MobiDB-lite"/>
    </source>
</evidence>
<feature type="compositionally biased region" description="Basic and acidic residues" evidence="1">
    <location>
        <begin position="1"/>
        <end position="17"/>
    </location>
</feature>